<dbReference type="InterPro" id="IPR055141">
    <property type="entry name" value="TADA2A_B-like_dom"/>
</dbReference>
<dbReference type="Pfam" id="PF22941">
    <property type="entry name" value="TADA2A-like_3rd"/>
    <property type="match status" value="1"/>
</dbReference>
<feature type="domain" description="ZZ-type" evidence="17">
    <location>
        <begin position="156"/>
        <end position="215"/>
    </location>
</feature>
<dbReference type="Proteomes" id="UP000018001">
    <property type="component" value="Unassembled WGS sequence"/>
</dbReference>
<evidence type="ECO:0000256" key="7">
    <source>
        <dbReference type="ARBA" id="ARBA00022833"/>
    </source>
</evidence>
<dbReference type="InterPro" id="IPR029045">
    <property type="entry name" value="ClpP/crotonase-like_dom_sf"/>
</dbReference>
<reference evidence="21" key="1">
    <citation type="journal article" date="2014" name="Genome Announc.">
        <title>Draft genome sequence of the formaldehyde-resistant fungus Byssochlamys spectabilis No. 5 (anamorph Paecilomyces variotii No. 5) (NBRC109023).</title>
        <authorList>
            <person name="Oka T."/>
            <person name="Ekino K."/>
            <person name="Fukuda K."/>
            <person name="Nomura Y."/>
        </authorList>
    </citation>
    <scope>NUCLEOTIDE SEQUENCE [LARGE SCALE GENOMIC DNA]</scope>
    <source>
        <strain evidence="21">No. 5 / NBRC 109023</strain>
    </source>
</reference>
<keyword evidence="13" id="KW-0539">Nucleus</keyword>
<evidence type="ECO:0000259" key="17">
    <source>
        <dbReference type="PROSITE" id="PS50135"/>
    </source>
</evidence>
<dbReference type="InParanoid" id="V5FVS1"/>
<dbReference type="CDD" id="cd02335">
    <property type="entry name" value="ZZ_ADA2"/>
    <property type="match status" value="1"/>
</dbReference>
<evidence type="ECO:0000313" key="21">
    <source>
        <dbReference type="Proteomes" id="UP000018001"/>
    </source>
</evidence>
<dbReference type="InterPro" id="IPR043145">
    <property type="entry name" value="Znf_ZZ_sf"/>
</dbReference>
<sequence>MARKQPAAPPRPATATARKDALIPRKTPSVTASCNTNTSSPTAASTARKATSNPRPRPNYSPPKRSSSTPVAPRKHPPSQSRVSTRLRRRPAQRYDRFFHEHDDDDSPSSVASPSSISGGRDSFSETDSDAAEDERIESSMGVIRKKTAQRGTEGGTKYHCDVCSVDVTSTVRISCAHSACPEYDLCVPCFSEGKSSKNHDPRTHPYQVIEQNSVPIYTEDWGADEELLLLEGAEIYGLGSWADIADHIGGFRTKDEVRDHYIDTYIDSPNFPLPARADPHDTTLQDSIPKEEFQARKKRRIEERKEAAKSAPPATPKQKPTASVPACHEVQGYMPGRLEFETEFLNEAEEAVQHMTFEPGNGLNEKGEMEPEMELKMTIMEIYNSRLTARTERKRILFEHNLLEYRKNTAQEKKRTKEERDLLNKAKPFSRMMNHDDFEEFCKGLEYEHNLRLAIAQLQEWRQMGIRDLKSGEKYEQEKMQRAQRAIPQGSFDRLASARPKQAQQPDQPSAASQLTAPELPLRLQKATTKPAPETKPPMNDFDRMFASNGDGIDAAPPVKSKYVIQPLSGVTPWKLENDGAPDLHLLTKEEVELCNVLHMQPKPYLVVKEALLKESMKQNGSLKKKDARTLCKIDVTKTSRIYDFMLNRPKSLNCINVAGHAELHDVWEWFDAEPSLRVAILTGKGRAFCAGADLKEWNTKNTTSSGKVTTAPSGFGGISRRSGKKPIICAINGLCLGGGCEIIINADLNIASARAVFALPEVKRGVLAIAGGLPRLVRTVGRQRAMEMALTGRNVSAAEAERWGLVNEVVEVGQGDSEEVVSEKVVKRALGVAGAIAANSPDSVIVTREGVKMGWEGVGAEDGTRLLIETWERRLYEGENMKEGVKAFVEKREPKWLDSKL</sequence>
<dbReference type="CDD" id="cd06558">
    <property type="entry name" value="crotonase-like"/>
    <property type="match status" value="1"/>
</dbReference>
<dbReference type="FunCoup" id="V5FVS1">
    <property type="interactions" value="553"/>
</dbReference>
<dbReference type="PANTHER" id="PTHR12374:SF20">
    <property type="entry name" value="TRANSCRIPTIONAL ADAPTER 2-ALPHA"/>
    <property type="match status" value="1"/>
</dbReference>
<dbReference type="Pfam" id="PF00378">
    <property type="entry name" value="ECH_1"/>
    <property type="match status" value="1"/>
</dbReference>
<feature type="compositionally biased region" description="Low complexity" evidence="15">
    <location>
        <begin position="310"/>
        <end position="324"/>
    </location>
</feature>
<dbReference type="InterPro" id="IPR009057">
    <property type="entry name" value="Homeodomain-like_sf"/>
</dbReference>
<dbReference type="PROSITE" id="PS50090">
    <property type="entry name" value="MYB_LIKE"/>
    <property type="match status" value="1"/>
</dbReference>
<evidence type="ECO:0000256" key="4">
    <source>
        <dbReference type="ARBA" id="ARBA00005254"/>
    </source>
</evidence>
<comment type="pathway">
    <text evidence="3">Siderophore biosynthesis.</text>
</comment>
<feature type="domain" description="SANT" evidence="18">
    <location>
        <begin position="217"/>
        <end position="270"/>
    </location>
</feature>
<dbReference type="PROSITE" id="PS01357">
    <property type="entry name" value="ZF_ZZ_1"/>
    <property type="match status" value="1"/>
</dbReference>
<dbReference type="SUPFAM" id="SSF46689">
    <property type="entry name" value="Homeodomain-like"/>
    <property type="match status" value="2"/>
</dbReference>
<comment type="similarity">
    <text evidence="4">Belongs to the enoyl-CoA hydratase/isomerase family.</text>
</comment>
<dbReference type="EMBL" id="BAUL01000067">
    <property type="protein sequence ID" value="GAD93816.1"/>
    <property type="molecule type" value="Genomic_DNA"/>
</dbReference>
<dbReference type="eggNOG" id="KOG1680">
    <property type="taxonomic scope" value="Eukaryota"/>
</dbReference>
<dbReference type="eggNOG" id="KOG0457">
    <property type="taxonomic scope" value="Eukaryota"/>
</dbReference>
<keyword evidence="10" id="KW-0804">Transcription</keyword>
<dbReference type="GO" id="GO:0006338">
    <property type="term" value="P:chromatin remodeling"/>
    <property type="evidence" value="ECO:0007669"/>
    <property type="project" value="TreeGrafter"/>
</dbReference>
<feature type="compositionally biased region" description="Acidic residues" evidence="15">
    <location>
        <begin position="125"/>
        <end position="136"/>
    </location>
</feature>
<keyword evidence="21" id="KW-1185">Reference proteome</keyword>
<dbReference type="InterPro" id="IPR017930">
    <property type="entry name" value="Myb_dom"/>
</dbReference>
<feature type="compositionally biased region" description="Low complexity" evidence="15">
    <location>
        <begin position="31"/>
        <end position="54"/>
    </location>
</feature>
<dbReference type="InterPro" id="IPR000433">
    <property type="entry name" value="Znf_ZZ"/>
</dbReference>
<keyword evidence="12" id="KW-0456">Lyase</keyword>
<dbReference type="GO" id="GO:0005777">
    <property type="term" value="C:peroxisome"/>
    <property type="evidence" value="ECO:0007669"/>
    <property type="project" value="UniProtKB-SubCell"/>
</dbReference>
<evidence type="ECO:0000256" key="6">
    <source>
        <dbReference type="ARBA" id="ARBA00022771"/>
    </source>
</evidence>
<dbReference type="Pfam" id="PF00569">
    <property type="entry name" value="ZZ"/>
    <property type="match status" value="1"/>
</dbReference>
<keyword evidence="6 14" id="KW-0863">Zinc-finger</keyword>
<dbReference type="SUPFAM" id="SSF57850">
    <property type="entry name" value="RING/U-box"/>
    <property type="match status" value="1"/>
</dbReference>
<keyword evidence="7" id="KW-0862">Zinc</keyword>
<comment type="subcellular location">
    <subcellularLocation>
        <location evidence="1">Nucleus</location>
    </subcellularLocation>
    <subcellularLocation>
        <location evidence="2">Peroxisome</location>
    </subcellularLocation>
</comment>
<evidence type="ECO:0000256" key="5">
    <source>
        <dbReference type="ARBA" id="ARBA00022723"/>
    </source>
</evidence>
<evidence type="ECO:0000256" key="15">
    <source>
        <dbReference type="SAM" id="MobiDB-lite"/>
    </source>
</evidence>
<dbReference type="InterPro" id="IPR001005">
    <property type="entry name" value="SANT/Myb"/>
</dbReference>
<dbReference type="PROSITE" id="PS51294">
    <property type="entry name" value="HTH_MYB"/>
    <property type="match status" value="1"/>
</dbReference>
<evidence type="ECO:0000256" key="1">
    <source>
        <dbReference type="ARBA" id="ARBA00004123"/>
    </source>
</evidence>
<dbReference type="PROSITE" id="PS50135">
    <property type="entry name" value="ZF_ZZ_2"/>
    <property type="match status" value="1"/>
</dbReference>
<feature type="compositionally biased region" description="Low complexity" evidence="15">
    <location>
        <begin position="108"/>
        <end position="118"/>
    </location>
</feature>
<dbReference type="PROSITE" id="PS51293">
    <property type="entry name" value="SANT"/>
    <property type="match status" value="1"/>
</dbReference>
<dbReference type="Pfam" id="PF00249">
    <property type="entry name" value="Myb_DNA-binding"/>
    <property type="match status" value="1"/>
</dbReference>
<comment type="caution">
    <text evidence="20">The sequence shown here is derived from an EMBL/GenBank/DDBJ whole genome shotgun (WGS) entry which is preliminary data.</text>
</comment>
<dbReference type="GO" id="GO:0008270">
    <property type="term" value="F:zinc ion binding"/>
    <property type="evidence" value="ECO:0007669"/>
    <property type="project" value="UniProtKB-KW"/>
</dbReference>
<feature type="region of interest" description="Disordered" evidence="15">
    <location>
        <begin position="273"/>
        <end position="326"/>
    </location>
</feature>
<feature type="region of interest" description="Disordered" evidence="15">
    <location>
        <begin position="1"/>
        <end position="155"/>
    </location>
</feature>
<feature type="domain" description="HTH myb-type" evidence="19">
    <location>
        <begin position="222"/>
        <end position="270"/>
    </location>
</feature>
<dbReference type="GO" id="GO:0006357">
    <property type="term" value="P:regulation of transcription by RNA polymerase II"/>
    <property type="evidence" value="ECO:0007669"/>
    <property type="project" value="TreeGrafter"/>
</dbReference>
<feature type="compositionally biased region" description="Low complexity" evidence="15">
    <location>
        <begin position="503"/>
        <end position="515"/>
    </location>
</feature>
<organism evidence="20 21">
    <name type="scientific">Byssochlamys spectabilis (strain No. 5 / NBRC 109023)</name>
    <name type="common">Paecilomyces variotii</name>
    <dbReference type="NCBI Taxonomy" id="1356009"/>
    <lineage>
        <taxon>Eukaryota</taxon>
        <taxon>Fungi</taxon>
        <taxon>Dikarya</taxon>
        <taxon>Ascomycota</taxon>
        <taxon>Pezizomycotina</taxon>
        <taxon>Eurotiomycetes</taxon>
        <taxon>Eurotiomycetidae</taxon>
        <taxon>Eurotiales</taxon>
        <taxon>Thermoascaceae</taxon>
        <taxon>Paecilomyces</taxon>
    </lineage>
</organism>
<evidence type="ECO:0000256" key="8">
    <source>
        <dbReference type="ARBA" id="ARBA00023015"/>
    </source>
</evidence>
<dbReference type="HOGENOM" id="CLU_014986_0_0_1"/>
<dbReference type="FunFam" id="1.10.10.10:FF:000087">
    <property type="entry name" value="Transcriptional adapter 2"/>
    <property type="match status" value="1"/>
</dbReference>
<evidence type="ECO:0000259" key="19">
    <source>
        <dbReference type="PROSITE" id="PS51294"/>
    </source>
</evidence>
<evidence type="ECO:0000259" key="16">
    <source>
        <dbReference type="PROSITE" id="PS50090"/>
    </source>
</evidence>
<dbReference type="Gene3D" id="3.30.60.90">
    <property type="match status" value="1"/>
</dbReference>
<evidence type="ECO:0000256" key="11">
    <source>
        <dbReference type="ARBA" id="ARBA00023235"/>
    </source>
</evidence>
<dbReference type="InterPro" id="IPR001753">
    <property type="entry name" value="Enoyl-CoA_hydra/iso"/>
</dbReference>
<dbReference type="GO" id="GO:0016853">
    <property type="term" value="F:isomerase activity"/>
    <property type="evidence" value="ECO:0007669"/>
    <property type="project" value="UniProtKB-KW"/>
</dbReference>
<dbReference type="PANTHER" id="PTHR12374">
    <property type="entry name" value="TRANSCRIPTIONAL ADAPTOR 2 ADA2 -RELATED"/>
    <property type="match status" value="1"/>
</dbReference>
<keyword evidence="5" id="KW-0479">Metal-binding</keyword>
<dbReference type="CDD" id="cd00167">
    <property type="entry name" value="SANT"/>
    <property type="match status" value="1"/>
</dbReference>
<dbReference type="Gene3D" id="1.10.10.60">
    <property type="entry name" value="Homeodomain-like"/>
    <property type="match status" value="1"/>
</dbReference>
<name>V5FVS1_BYSSN</name>
<keyword evidence="11" id="KW-0413">Isomerase</keyword>
<dbReference type="FunFam" id="3.30.60.90:FF:000008">
    <property type="entry name" value="Transcriptional adapter 2"/>
    <property type="match status" value="1"/>
</dbReference>
<dbReference type="SMART" id="SM00717">
    <property type="entry name" value="SANT"/>
    <property type="match status" value="1"/>
</dbReference>
<evidence type="ECO:0000259" key="18">
    <source>
        <dbReference type="PROSITE" id="PS51293"/>
    </source>
</evidence>
<feature type="compositionally biased region" description="Basic and acidic residues" evidence="15">
    <location>
        <begin position="93"/>
        <end position="102"/>
    </location>
</feature>
<feature type="region of interest" description="Disordered" evidence="15">
    <location>
        <begin position="496"/>
        <end position="520"/>
    </location>
</feature>
<dbReference type="OrthoDB" id="270417at2759"/>
<proteinExistence type="inferred from homology"/>
<dbReference type="GO" id="GO:0005634">
    <property type="term" value="C:nucleus"/>
    <property type="evidence" value="ECO:0007669"/>
    <property type="project" value="UniProtKB-SubCell"/>
</dbReference>
<evidence type="ECO:0000256" key="2">
    <source>
        <dbReference type="ARBA" id="ARBA00004275"/>
    </source>
</evidence>
<evidence type="ECO:0000256" key="14">
    <source>
        <dbReference type="PROSITE-ProRule" id="PRU00228"/>
    </source>
</evidence>
<dbReference type="GO" id="GO:0003682">
    <property type="term" value="F:chromatin binding"/>
    <property type="evidence" value="ECO:0007669"/>
    <property type="project" value="TreeGrafter"/>
</dbReference>
<feature type="domain" description="Myb-like" evidence="16">
    <location>
        <begin position="222"/>
        <end position="266"/>
    </location>
</feature>
<dbReference type="SMART" id="SM00291">
    <property type="entry name" value="ZnF_ZZ"/>
    <property type="match status" value="1"/>
</dbReference>
<keyword evidence="8" id="KW-0805">Transcription regulation</keyword>
<evidence type="ECO:0000256" key="10">
    <source>
        <dbReference type="ARBA" id="ARBA00023163"/>
    </source>
</evidence>
<accession>V5FVS1</accession>
<keyword evidence="9" id="KW-0576">Peroxisome</keyword>
<evidence type="ECO:0000256" key="9">
    <source>
        <dbReference type="ARBA" id="ARBA00023140"/>
    </source>
</evidence>
<gene>
    <name evidence="20" type="ORF">PVAR5_2432</name>
</gene>
<dbReference type="GO" id="GO:0003713">
    <property type="term" value="F:transcription coactivator activity"/>
    <property type="evidence" value="ECO:0007669"/>
    <property type="project" value="TreeGrafter"/>
</dbReference>
<dbReference type="InterPro" id="IPR041983">
    <property type="entry name" value="ADA2-like_ZZ"/>
</dbReference>
<dbReference type="SUPFAM" id="SSF52096">
    <property type="entry name" value="ClpP/crotonase"/>
    <property type="match status" value="1"/>
</dbReference>
<dbReference type="AlphaFoldDB" id="V5FVS1"/>
<dbReference type="FunFam" id="3.90.226.10:FF:000074">
    <property type="entry name" value="Enoyl-CoA hydratase (AFU_orthologue AFUA_2G10650)"/>
    <property type="match status" value="1"/>
</dbReference>
<evidence type="ECO:0000256" key="12">
    <source>
        <dbReference type="ARBA" id="ARBA00023239"/>
    </source>
</evidence>
<feature type="compositionally biased region" description="Basic and acidic residues" evidence="15">
    <location>
        <begin position="278"/>
        <end position="309"/>
    </location>
</feature>
<evidence type="ECO:0000313" key="20">
    <source>
        <dbReference type="EMBL" id="GAD93816.1"/>
    </source>
</evidence>
<evidence type="ECO:0000256" key="13">
    <source>
        <dbReference type="ARBA" id="ARBA00023242"/>
    </source>
</evidence>
<evidence type="ECO:0000256" key="3">
    <source>
        <dbReference type="ARBA" id="ARBA00004924"/>
    </source>
</evidence>
<dbReference type="GO" id="GO:0016829">
    <property type="term" value="F:lyase activity"/>
    <property type="evidence" value="ECO:0007669"/>
    <property type="project" value="UniProtKB-KW"/>
</dbReference>
<dbReference type="FunFam" id="1.10.10.60:FF:000115">
    <property type="entry name" value="Transcriptional adapter 2"/>
    <property type="match status" value="1"/>
</dbReference>
<dbReference type="GO" id="GO:0070461">
    <property type="term" value="C:SAGA-type complex"/>
    <property type="evidence" value="ECO:0007669"/>
    <property type="project" value="TreeGrafter"/>
</dbReference>
<protein>
    <submittedName>
        <fullName evidence="20">SAGA complex subunit (Ada2), putative</fullName>
    </submittedName>
</protein>
<dbReference type="Gene3D" id="3.90.226.10">
    <property type="entry name" value="2-enoyl-CoA Hydratase, Chain A, domain 1"/>
    <property type="match status" value="1"/>
</dbReference>
<dbReference type="InterPro" id="IPR017884">
    <property type="entry name" value="SANT_dom"/>
</dbReference>